<dbReference type="GO" id="GO:0007021">
    <property type="term" value="P:tubulin complex assembly"/>
    <property type="evidence" value="ECO:0007669"/>
    <property type="project" value="TreeGrafter"/>
</dbReference>
<evidence type="ECO:0000256" key="3">
    <source>
        <dbReference type="SAM" id="Coils"/>
    </source>
</evidence>
<name>A0A7R9AL20_TIMSH</name>
<accession>A0A7R9AL20</accession>
<protein>
    <recommendedName>
        <fullName evidence="4">FP protein C-terminal domain-containing protein</fullName>
    </recommendedName>
</protein>
<dbReference type="InterPro" id="IPR016655">
    <property type="entry name" value="PFD3"/>
</dbReference>
<dbReference type="CDD" id="cd23156">
    <property type="entry name" value="Prefoldin_3"/>
    <property type="match status" value="1"/>
</dbReference>
<organism evidence="5">
    <name type="scientific">Timema shepardi</name>
    <name type="common">Walking stick</name>
    <dbReference type="NCBI Taxonomy" id="629360"/>
    <lineage>
        <taxon>Eukaryota</taxon>
        <taxon>Metazoa</taxon>
        <taxon>Ecdysozoa</taxon>
        <taxon>Arthropoda</taxon>
        <taxon>Hexapoda</taxon>
        <taxon>Insecta</taxon>
        <taxon>Pterygota</taxon>
        <taxon>Neoptera</taxon>
        <taxon>Polyneoptera</taxon>
        <taxon>Phasmatodea</taxon>
        <taxon>Timematodea</taxon>
        <taxon>Timematoidea</taxon>
        <taxon>Timematidae</taxon>
        <taxon>Timema</taxon>
    </lineage>
</organism>
<dbReference type="GO" id="GO:0016272">
    <property type="term" value="C:prefoldin complex"/>
    <property type="evidence" value="ECO:0007669"/>
    <property type="project" value="InterPro"/>
</dbReference>
<dbReference type="GO" id="GO:0005737">
    <property type="term" value="C:cytoplasm"/>
    <property type="evidence" value="ECO:0007669"/>
    <property type="project" value="UniProtKB-ARBA"/>
</dbReference>
<dbReference type="InterPro" id="IPR057251">
    <property type="entry name" value="FP_C"/>
</dbReference>
<evidence type="ECO:0000313" key="5">
    <source>
        <dbReference type="EMBL" id="CAD7256070.1"/>
    </source>
</evidence>
<dbReference type="PANTHER" id="PTHR12409">
    <property type="entry name" value="PREFOLDIN SUBUNIT 3"/>
    <property type="match status" value="1"/>
</dbReference>
<sequence>MDVNNLVDFMREKPKLRNTNSVSFVDALAHNIYLNEHLTASNRKKFAEARKQRDDGKFAFVWLKNGRIYIREEEGKPAVLYNEGKKWEDDVDAFMSLDDNAGDVDKVLKRLDEQHSKYKFMEYNLLSKRRRLKLQIPELENSLDMIKFLQKQSGSTKEIEMQYMLSDQVYVKAVVPPTDKVCLWLGANVMLEYTLADALNLLTNNIQSAKKNLNYVEHDLDFLRDQFTTTEVNMARVYNWDVKRRQAAKASS</sequence>
<dbReference type="Pfam" id="PF02996">
    <property type="entry name" value="Prefoldin"/>
    <property type="match status" value="1"/>
</dbReference>
<dbReference type="InterPro" id="IPR004127">
    <property type="entry name" value="Prefoldin_subunit_alpha"/>
</dbReference>
<evidence type="ECO:0000256" key="1">
    <source>
        <dbReference type="ARBA" id="ARBA00010048"/>
    </source>
</evidence>
<dbReference type="GO" id="GO:0015631">
    <property type="term" value="F:tubulin binding"/>
    <property type="evidence" value="ECO:0007669"/>
    <property type="project" value="TreeGrafter"/>
</dbReference>
<dbReference type="GO" id="GO:0007017">
    <property type="term" value="P:microtubule-based process"/>
    <property type="evidence" value="ECO:0007669"/>
    <property type="project" value="TreeGrafter"/>
</dbReference>
<keyword evidence="2" id="KW-0143">Chaperone</keyword>
<dbReference type="EMBL" id="OC000083">
    <property type="protein sequence ID" value="CAD7256070.1"/>
    <property type="molecule type" value="Genomic_DNA"/>
</dbReference>
<comment type="similarity">
    <text evidence="1">Belongs to the prefoldin subunit alpha family.</text>
</comment>
<gene>
    <name evidence="5" type="ORF">TSIB3V08_LOCUS361</name>
</gene>
<dbReference type="GO" id="GO:0006457">
    <property type="term" value="P:protein folding"/>
    <property type="evidence" value="ECO:0007669"/>
    <property type="project" value="InterPro"/>
</dbReference>
<proteinExistence type="inferred from homology"/>
<dbReference type="Gene3D" id="1.10.287.370">
    <property type="match status" value="1"/>
</dbReference>
<dbReference type="Pfam" id="PF25298">
    <property type="entry name" value="Baculo_FP_2nd"/>
    <property type="match status" value="1"/>
</dbReference>
<feature type="domain" description="FP protein C-terminal" evidence="4">
    <location>
        <begin position="39"/>
        <end position="78"/>
    </location>
</feature>
<dbReference type="InterPro" id="IPR009053">
    <property type="entry name" value="Prefoldin"/>
</dbReference>
<feature type="coiled-coil region" evidence="3">
    <location>
        <begin position="199"/>
        <end position="226"/>
    </location>
</feature>
<evidence type="ECO:0000256" key="2">
    <source>
        <dbReference type="ARBA" id="ARBA00023186"/>
    </source>
</evidence>
<dbReference type="AlphaFoldDB" id="A0A7R9AL20"/>
<dbReference type="SUPFAM" id="SSF46579">
    <property type="entry name" value="Prefoldin"/>
    <property type="match status" value="1"/>
</dbReference>
<evidence type="ECO:0000259" key="4">
    <source>
        <dbReference type="Pfam" id="PF25298"/>
    </source>
</evidence>
<dbReference type="FunFam" id="1.10.287.370:FF:000001">
    <property type="entry name" value="Prefoldin subunit 3"/>
    <property type="match status" value="1"/>
</dbReference>
<keyword evidence="3" id="KW-0175">Coiled coil</keyword>
<reference evidence="5" key="1">
    <citation type="submission" date="2020-11" db="EMBL/GenBank/DDBJ databases">
        <authorList>
            <person name="Tran Van P."/>
        </authorList>
    </citation>
    <scope>NUCLEOTIDE SEQUENCE</scope>
</reference>
<dbReference type="PANTHER" id="PTHR12409:SF0">
    <property type="entry name" value="PREFOLDIN SUBUNIT 3"/>
    <property type="match status" value="1"/>
</dbReference>